<feature type="transmembrane region" description="Helical" evidence="2">
    <location>
        <begin position="226"/>
        <end position="249"/>
    </location>
</feature>
<evidence type="ECO:0008006" key="5">
    <source>
        <dbReference type="Google" id="ProtNLM"/>
    </source>
</evidence>
<keyword evidence="2" id="KW-0812">Transmembrane</keyword>
<comment type="caution">
    <text evidence="3">The sequence shown here is derived from an EMBL/GenBank/DDBJ whole genome shotgun (WGS) entry which is preliminary data.</text>
</comment>
<keyword evidence="4" id="KW-1185">Reference proteome</keyword>
<feature type="transmembrane region" description="Helical" evidence="2">
    <location>
        <begin position="302"/>
        <end position="322"/>
    </location>
</feature>
<organism evidence="3 4">
    <name type="scientific">Streptomyces albidochromogenes</name>
    <dbReference type="NCBI Taxonomy" id="329524"/>
    <lineage>
        <taxon>Bacteria</taxon>
        <taxon>Bacillati</taxon>
        <taxon>Actinomycetota</taxon>
        <taxon>Actinomycetes</taxon>
        <taxon>Kitasatosporales</taxon>
        <taxon>Streptomycetaceae</taxon>
        <taxon>Streptomyces</taxon>
    </lineage>
</organism>
<protein>
    <recommendedName>
        <fullName evidence="5">Aromatic ring-opening dioxygenase LigA</fullName>
    </recommendedName>
</protein>
<feature type="transmembrane region" description="Helical" evidence="2">
    <location>
        <begin position="178"/>
        <end position="201"/>
    </location>
</feature>
<name>A0ABW6FGB6_9ACTN</name>
<feature type="transmembrane region" description="Helical" evidence="2">
    <location>
        <begin position="269"/>
        <end position="290"/>
    </location>
</feature>
<feature type="region of interest" description="Disordered" evidence="1">
    <location>
        <begin position="1"/>
        <end position="40"/>
    </location>
</feature>
<feature type="transmembrane region" description="Helical" evidence="2">
    <location>
        <begin position="101"/>
        <end position="121"/>
    </location>
</feature>
<feature type="transmembrane region" description="Helical" evidence="2">
    <location>
        <begin position="342"/>
        <end position="361"/>
    </location>
</feature>
<reference evidence="3 4" key="1">
    <citation type="submission" date="2024-09" db="EMBL/GenBank/DDBJ databases">
        <title>The Natural Products Discovery Center: Release of the First 8490 Sequenced Strains for Exploring Actinobacteria Biosynthetic Diversity.</title>
        <authorList>
            <person name="Kalkreuter E."/>
            <person name="Kautsar S.A."/>
            <person name="Yang D."/>
            <person name="Bader C.D."/>
            <person name="Teijaro C.N."/>
            <person name="Fluegel L."/>
            <person name="Davis C.M."/>
            <person name="Simpson J.R."/>
            <person name="Lauterbach L."/>
            <person name="Steele A.D."/>
            <person name="Gui C."/>
            <person name="Meng S."/>
            <person name="Li G."/>
            <person name="Viehrig K."/>
            <person name="Ye F."/>
            <person name="Su P."/>
            <person name="Kiefer A.F."/>
            <person name="Nichols A."/>
            <person name="Cepeda A.J."/>
            <person name="Yan W."/>
            <person name="Fan B."/>
            <person name="Jiang Y."/>
            <person name="Adhikari A."/>
            <person name="Zheng C.-J."/>
            <person name="Schuster L."/>
            <person name="Cowan T.M."/>
            <person name="Smanski M.J."/>
            <person name="Chevrette M.G."/>
            <person name="De Carvalho L.P.S."/>
            <person name="Shen B."/>
        </authorList>
    </citation>
    <scope>NUCLEOTIDE SEQUENCE [LARGE SCALE GENOMIC DNA]</scope>
    <source>
        <strain evidence="3 4">NPDC058348</strain>
    </source>
</reference>
<evidence type="ECO:0000313" key="3">
    <source>
        <dbReference type="EMBL" id="MFD5098234.1"/>
    </source>
</evidence>
<sequence length="396" mass="40452">MTDTTRASLPRGHRPASGPAPAPASPAPGSSPAPVPPVRAAAPAPARACAPDPAGRLRAVLRAAAVVSCVPYIALKAAWIGGSRVGIPDGSVLLDHPGVTAAANTVTVLMDAAVVVLALLLTQGWGRRIPAWLLVLPMWVATGLLTPIVTGFPLQVLVKAFTDAPSTPAGSEPFLDAWVFGVVYTGFIVQGLALGALFALYARDRWGHLWRGTVGRLPRSAFGPGLRTAGVAASVLAALAAVPHAMWAAGSTTGLSGSRIVGRTADFRLLEGTYVLFAAMTVAGVLALALRRGRRLATRTPLALAWVGSGALGCWGGWLLVASAMPAAEGAGGATAAMTLTYAVQMIAGLLVLAVGARYLWRRGQDGPSGGTEAGSVREESRADGRARGRIRGRAA</sequence>
<accession>A0ABW6FGB6</accession>
<keyword evidence="2" id="KW-1133">Transmembrane helix</keyword>
<feature type="region of interest" description="Disordered" evidence="1">
    <location>
        <begin position="366"/>
        <end position="396"/>
    </location>
</feature>
<evidence type="ECO:0000256" key="2">
    <source>
        <dbReference type="SAM" id="Phobius"/>
    </source>
</evidence>
<proteinExistence type="predicted"/>
<feature type="compositionally biased region" description="Basic and acidic residues" evidence="1">
    <location>
        <begin position="376"/>
        <end position="387"/>
    </location>
</feature>
<feature type="compositionally biased region" description="Pro residues" evidence="1">
    <location>
        <begin position="18"/>
        <end position="37"/>
    </location>
</feature>
<evidence type="ECO:0000256" key="1">
    <source>
        <dbReference type="SAM" id="MobiDB-lite"/>
    </source>
</evidence>
<feature type="transmembrane region" description="Helical" evidence="2">
    <location>
        <begin position="133"/>
        <end position="158"/>
    </location>
</feature>
<evidence type="ECO:0000313" key="4">
    <source>
        <dbReference type="Proteomes" id="UP001598448"/>
    </source>
</evidence>
<keyword evidence="2" id="KW-0472">Membrane</keyword>
<feature type="transmembrane region" description="Helical" evidence="2">
    <location>
        <begin position="60"/>
        <end position="81"/>
    </location>
</feature>
<dbReference type="EMBL" id="JBHXIJ010000016">
    <property type="protein sequence ID" value="MFD5098234.1"/>
    <property type="molecule type" value="Genomic_DNA"/>
</dbReference>
<gene>
    <name evidence="3" type="ORF">ACFWJN_04515</name>
</gene>
<dbReference type="Proteomes" id="UP001598448">
    <property type="component" value="Unassembled WGS sequence"/>
</dbReference>
<dbReference type="RefSeq" id="WP_386708820.1">
    <property type="nucleotide sequence ID" value="NZ_JBHXIJ010000016.1"/>
</dbReference>